<name>A0ABQ7BB21_BRACR</name>
<accession>A0ABQ7BB21</accession>
<reference evidence="1 2" key="1">
    <citation type="journal article" date="2020" name="BMC Genomics">
        <title>Intraspecific diversification of the crop wild relative Brassica cretica Lam. using demographic model selection.</title>
        <authorList>
            <person name="Kioukis A."/>
            <person name="Michalopoulou V.A."/>
            <person name="Briers L."/>
            <person name="Pirintsos S."/>
            <person name="Studholme D.J."/>
            <person name="Pavlidis P."/>
            <person name="Sarris P.F."/>
        </authorList>
    </citation>
    <scope>NUCLEOTIDE SEQUENCE [LARGE SCALE GENOMIC DNA]</scope>
    <source>
        <strain evidence="2">cv. PFS-1207/04</strain>
    </source>
</reference>
<sequence length="84" mass="9132">MLKAVMWSVGSAFPAYVGRRIFSAGRYRTSVTRREKGVLRVSARTRSISGTAVSPSSIRSFMSRNDCLSSASSRMVTRSTPPGV</sequence>
<evidence type="ECO:0008006" key="3">
    <source>
        <dbReference type="Google" id="ProtNLM"/>
    </source>
</evidence>
<organism evidence="1 2">
    <name type="scientific">Brassica cretica</name>
    <name type="common">Mustard</name>
    <dbReference type="NCBI Taxonomy" id="69181"/>
    <lineage>
        <taxon>Eukaryota</taxon>
        <taxon>Viridiplantae</taxon>
        <taxon>Streptophyta</taxon>
        <taxon>Embryophyta</taxon>
        <taxon>Tracheophyta</taxon>
        <taxon>Spermatophyta</taxon>
        <taxon>Magnoliopsida</taxon>
        <taxon>eudicotyledons</taxon>
        <taxon>Gunneridae</taxon>
        <taxon>Pentapetalae</taxon>
        <taxon>rosids</taxon>
        <taxon>malvids</taxon>
        <taxon>Brassicales</taxon>
        <taxon>Brassicaceae</taxon>
        <taxon>Brassiceae</taxon>
        <taxon>Brassica</taxon>
    </lineage>
</organism>
<protein>
    <recommendedName>
        <fullName evidence="3">Secreted protein</fullName>
    </recommendedName>
</protein>
<dbReference type="Proteomes" id="UP000266723">
    <property type="component" value="Unassembled WGS sequence"/>
</dbReference>
<gene>
    <name evidence="1" type="ORF">DY000_02041229</name>
</gene>
<proteinExistence type="predicted"/>
<evidence type="ECO:0000313" key="2">
    <source>
        <dbReference type="Proteomes" id="UP000266723"/>
    </source>
</evidence>
<keyword evidence="2" id="KW-1185">Reference proteome</keyword>
<comment type="caution">
    <text evidence="1">The sequence shown here is derived from an EMBL/GenBank/DDBJ whole genome shotgun (WGS) entry which is preliminary data.</text>
</comment>
<dbReference type="EMBL" id="QGKV02001507">
    <property type="protein sequence ID" value="KAF3529734.1"/>
    <property type="molecule type" value="Genomic_DNA"/>
</dbReference>
<evidence type="ECO:0000313" key="1">
    <source>
        <dbReference type="EMBL" id="KAF3529734.1"/>
    </source>
</evidence>